<dbReference type="PANTHER" id="PTHR41260">
    <property type="entry name" value="PROTEIN ECSC"/>
    <property type="match status" value="1"/>
</dbReference>
<protein>
    <submittedName>
        <fullName evidence="1">EcsC protein family protein</fullName>
    </submittedName>
</protein>
<dbReference type="InterPro" id="IPR024787">
    <property type="entry name" value="EcsC"/>
</dbReference>
<organism evidence="1 2">
    <name type="scientific">Granulicella rosea</name>
    <dbReference type="NCBI Taxonomy" id="474952"/>
    <lineage>
        <taxon>Bacteria</taxon>
        <taxon>Pseudomonadati</taxon>
        <taxon>Acidobacteriota</taxon>
        <taxon>Terriglobia</taxon>
        <taxon>Terriglobales</taxon>
        <taxon>Acidobacteriaceae</taxon>
        <taxon>Granulicella</taxon>
    </lineage>
</organism>
<reference evidence="1 2" key="1">
    <citation type="submission" date="2017-06" db="EMBL/GenBank/DDBJ databases">
        <authorList>
            <person name="Kim H.J."/>
            <person name="Triplett B.A."/>
        </authorList>
    </citation>
    <scope>NUCLEOTIDE SEQUENCE [LARGE SCALE GENOMIC DNA]</scope>
    <source>
        <strain evidence="1 2">DSM 18704</strain>
    </source>
</reference>
<dbReference type="RefSeq" id="WP_089407677.1">
    <property type="nucleotide sequence ID" value="NZ_FZOU01000002.1"/>
</dbReference>
<dbReference type="PANTHER" id="PTHR41260:SF1">
    <property type="entry name" value="PROTEIN ECSC"/>
    <property type="match status" value="1"/>
</dbReference>
<dbReference type="AlphaFoldDB" id="A0A239GZR1"/>
<dbReference type="Proteomes" id="UP000198356">
    <property type="component" value="Unassembled WGS sequence"/>
</dbReference>
<evidence type="ECO:0000313" key="1">
    <source>
        <dbReference type="EMBL" id="SNS74630.1"/>
    </source>
</evidence>
<proteinExistence type="predicted"/>
<accession>A0A239GZR1</accession>
<sequence length="264" mass="27641">MNSLTPQDTQVLREAVARLEKQSFAMTVAAKVGMPVEGLVRLLPAPVQHKVGGAVNKALEQCLQVALAAGRGALPTAPRNRTHTLLTAATGAAGGFFGLPGMLVELPVTTTLMLHSIAEIARSHGEDLNQPDAALACLEVLALGPDGSQNDLIESAYYTTRAALAQVTRDAVAYLAQKGVAKEGTPVLVSFLAKIAARFGLEVSEKAAAQLVPVAGAVGGLALNVLFTQHFQQIAEGHFAVRALERRYGPLPVRHAYEALQASA</sequence>
<gene>
    <name evidence="1" type="ORF">SAMN05421770_102161</name>
</gene>
<keyword evidence="2" id="KW-1185">Reference proteome</keyword>
<dbReference type="Pfam" id="PF12787">
    <property type="entry name" value="EcsC"/>
    <property type="match status" value="1"/>
</dbReference>
<name>A0A239GZR1_9BACT</name>
<dbReference type="EMBL" id="FZOU01000002">
    <property type="protein sequence ID" value="SNS74630.1"/>
    <property type="molecule type" value="Genomic_DNA"/>
</dbReference>
<dbReference type="OrthoDB" id="1238772at2"/>
<evidence type="ECO:0000313" key="2">
    <source>
        <dbReference type="Proteomes" id="UP000198356"/>
    </source>
</evidence>